<feature type="region of interest" description="Disordered" evidence="1">
    <location>
        <begin position="145"/>
        <end position="164"/>
    </location>
</feature>
<evidence type="ECO:0000313" key="4">
    <source>
        <dbReference type="Proteomes" id="UP000231279"/>
    </source>
</evidence>
<reference evidence="2" key="1">
    <citation type="submission" date="2017-07" db="EMBL/GenBank/DDBJ databases">
        <authorList>
            <person name="Sun Z.S."/>
            <person name="Albrecht U."/>
            <person name="Echele G."/>
            <person name="Lee C.C."/>
        </authorList>
    </citation>
    <scope>NUCLEOTIDE SEQUENCE</scope>
    <source>
        <strain evidence="2">UFG-1</strain>
        <tissue evidence="2">Leaf</tissue>
    </source>
</reference>
<dbReference type="Proteomes" id="UP000231279">
    <property type="component" value="Unassembled WGS sequence"/>
</dbReference>
<dbReference type="OrthoDB" id="2016966at2759"/>
<feature type="compositionally biased region" description="Acidic residues" evidence="1">
    <location>
        <begin position="115"/>
        <end position="126"/>
    </location>
</feature>
<evidence type="ECO:0000313" key="3">
    <source>
        <dbReference type="EMBL" id="PIN19553.1"/>
    </source>
</evidence>
<comment type="caution">
    <text evidence="2">The sequence shown here is derived from an EMBL/GenBank/DDBJ whole genome shotgun (WGS) entry which is preliminary data.</text>
</comment>
<feature type="compositionally biased region" description="Basic and acidic residues" evidence="1">
    <location>
        <begin position="100"/>
        <end position="114"/>
    </location>
</feature>
<reference evidence="2" key="3">
    <citation type="journal article" date="2018" name="Gigascience">
        <title>Genome assembly of the pink ipe (Handroanthus impetiginosus, Bignoniaceae), a highly-valued ecologically keystone neotropical timber forest tree.</title>
        <authorList>
            <person name="Silva-Junior O.B."/>
            <person name="Novaes E."/>
            <person name="Grattapaglia D."/>
            <person name="Collevatti R.G."/>
        </authorList>
    </citation>
    <scope>NUCLEOTIDE SEQUENCE [LARGE SCALE GENOMIC DNA]</scope>
    <source>
        <strain evidence="2">UFG-1</strain>
        <tissue evidence="2">Leaf</tissue>
    </source>
</reference>
<reference evidence="4" key="2">
    <citation type="journal article" date="2018" name="Gigascience">
        <title>Genome assembly of the Pink Ipe (Handroanthus impetiginosus, Bignoniaceae), a highly valued, ecologically keystone Neotropical timber forest tree.</title>
        <authorList>
            <person name="Silva-Junior O.B."/>
            <person name="Grattapaglia D."/>
            <person name="Novaes E."/>
            <person name="Collevatti R.G."/>
        </authorList>
    </citation>
    <scope>NUCLEOTIDE SEQUENCE [LARGE SCALE GENOMIC DNA]</scope>
    <source>
        <strain evidence="4">cv. UFG-1</strain>
    </source>
</reference>
<accession>A0A2G9HNE4</accession>
<dbReference type="EMBL" id="NKXS01001253">
    <property type="protein sequence ID" value="PIN19553.1"/>
    <property type="molecule type" value="Genomic_DNA"/>
</dbReference>
<gene>
    <name evidence="3" type="ORF">CDL12_07751</name>
    <name evidence="2" type="ORF">CDL12_08506</name>
</gene>
<dbReference type="EMBL" id="NKXS01001392">
    <property type="protein sequence ID" value="PIN18810.1"/>
    <property type="molecule type" value="Genomic_DNA"/>
</dbReference>
<feature type="compositionally biased region" description="Polar residues" evidence="1">
    <location>
        <begin position="20"/>
        <end position="48"/>
    </location>
</feature>
<proteinExistence type="predicted"/>
<name>A0A2G9HNE4_9LAMI</name>
<dbReference type="AlphaFoldDB" id="A0A2G9HNE4"/>
<feature type="compositionally biased region" description="Polar residues" evidence="1">
    <location>
        <begin position="227"/>
        <end position="236"/>
    </location>
</feature>
<feature type="region of interest" description="Disordered" evidence="1">
    <location>
        <begin position="1"/>
        <end position="138"/>
    </location>
</feature>
<keyword evidence="4" id="KW-1185">Reference proteome</keyword>
<evidence type="ECO:0000313" key="2">
    <source>
        <dbReference type="EMBL" id="PIN18810.1"/>
    </source>
</evidence>
<feature type="compositionally biased region" description="Acidic residues" evidence="1">
    <location>
        <begin position="68"/>
        <end position="86"/>
    </location>
</feature>
<feature type="region of interest" description="Disordered" evidence="1">
    <location>
        <begin position="170"/>
        <end position="236"/>
    </location>
</feature>
<sequence>MEDSSLCGTSKSEGKDSEAISDSITSLGDHNATDDVSSTGPSDNQQNNEGDKTDDTTDVQKIPVEGHDIEEEEEEDEDGEEEDCISEGELLVQMGYAKSKSKEEIRKELERKSGDDEERREDDDNELPGKEPITASVADLKLVSSLKGSRKNEGKPRKVVTWSEDLEKFAASEDETETSYYQVKGAGKSKQKGGGKSGGESGSKSNEQGGRKGAGKNKKKGKKHGGTSSKWSNYGK</sequence>
<feature type="compositionally biased region" description="Basic residues" evidence="1">
    <location>
        <begin position="213"/>
        <end position="225"/>
    </location>
</feature>
<feature type="compositionally biased region" description="Polar residues" evidence="1">
    <location>
        <begin position="1"/>
        <end position="11"/>
    </location>
</feature>
<protein>
    <submittedName>
        <fullName evidence="2">Uncharacterized protein</fullName>
    </submittedName>
</protein>
<evidence type="ECO:0000256" key="1">
    <source>
        <dbReference type="SAM" id="MobiDB-lite"/>
    </source>
</evidence>
<organism evidence="2 4">
    <name type="scientific">Handroanthus impetiginosus</name>
    <dbReference type="NCBI Taxonomy" id="429701"/>
    <lineage>
        <taxon>Eukaryota</taxon>
        <taxon>Viridiplantae</taxon>
        <taxon>Streptophyta</taxon>
        <taxon>Embryophyta</taxon>
        <taxon>Tracheophyta</taxon>
        <taxon>Spermatophyta</taxon>
        <taxon>Magnoliopsida</taxon>
        <taxon>eudicotyledons</taxon>
        <taxon>Gunneridae</taxon>
        <taxon>Pentapetalae</taxon>
        <taxon>asterids</taxon>
        <taxon>lamiids</taxon>
        <taxon>Lamiales</taxon>
        <taxon>Bignoniaceae</taxon>
        <taxon>Crescentiina</taxon>
        <taxon>Tabebuia alliance</taxon>
        <taxon>Handroanthus</taxon>
    </lineage>
</organism>